<dbReference type="GO" id="GO:0006508">
    <property type="term" value="P:proteolysis"/>
    <property type="evidence" value="ECO:0007669"/>
    <property type="project" value="UniProtKB-KW"/>
</dbReference>
<protein>
    <recommendedName>
        <fullName evidence="5">Peptidase S8/S53 domain-containing protein</fullName>
    </recommendedName>
</protein>
<gene>
    <name evidence="6" type="ORF">S01H4_58729</name>
</gene>
<keyword evidence="4" id="KW-0720">Serine protease</keyword>
<dbReference type="AlphaFoldDB" id="X1D8X7"/>
<evidence type="ECO:0000259" key="5">
    <source>
        <dbReference type="Pfam" id="PF00082"/>
    </source>
</evidence>
<dbReference type="PROSITE" id="PS00138">
    <property type="entry name" value="SUBTILASE_SER"/>
    <property type="match status" value="1"/>
</dbReference>
<evidence type="ECO:0000256" key="2">
    <source>
        <dbReference type="ARBA" id="ARBA00022670"/>
    </source>
</evidence>
<comment type="caution">
    <text evidence="6">The sequence shown here is derived from an EMBL/GenBank/DDBJ whole genome shotgun (WGS) entry which is preliminary data.</text>
</comment>
<dbReference type="InterPro" id="IPR000209">
    <property type="entry name" value="Peptidase_S8/S53_dom"/>
</dbReference>
<comment type="similarity">
    <text evidence="1">Belongs to the peptidase S8 family.</text>
</comment>
<dbReference type="InterPro" id="IPR036852">
    <property type="entry name" value="Peptidase_S8/S53_dom_sf"/>
</dbReference>
<sequence>MMLIYLGYPDVVAPGVNIISTDAKDSIFSKEERYIGNYFDYSGDADYIPLSGTSMSAPMVSGALAILKDAYPNLTPETARIALLEGARKLSNEADDDNLKSGAGLINISASLNYLNSISPDYNDIVKVYPDNLPVKPYDLLRFPGDHQKFNLTVLSGKDNNFSIEVPNSIQGV</sequence>
<proteinExistence type="inferred from homology"/>
<evidence type="ECO:0000313" key="6">
    <source>
        <dbReference type="EMBL" id="GAH16687.1"/>
    </source>
</evidence>
<feature type="non-terminal residue" evidence="6">
    <location>
        <position position="173"/>
    </location>
</feature>
<dbReference type="InterPro" id="IPR050131">
    <property type="entry name" value="Peptidase_S8_subtilisin-like"/>
</dbReference>
<evidence type="ECO:0000256" key="3">
    <source>
        <dbReference type="ARBA" id="ARBA00022801"/>
    </source>
</evidence>
<organism evidence="6">
    <name type="scientific">marine sediment metagenome</name>
    <dbReference type="NCBI Taxonomy" id="412755"/>
    <lineage>
        <taxon>unclassified sequences</taxon>
        <taxon>metagenomes</taxon>
        <taxon>ecological metagenomes</taxon>
    </lineage>
</organism>
<accession>X1D8X7</accession>
<dbReference type="GO" id="GO:0004252">
    <property type="term" value="F:serine-type endopeptidase activity"/>
    <property type="evidence" value="ECO:0007669"/>
    <property type="project" value="InterPro"/>
</dbReference>
<keyword evidence="2" id="KW-0645">Protease</keyword>
<reference evidence="6" key="1">
    <citation type="journal article" date="2014" name="Front. Microbiol.">
        <title>High frequency of phylogenetically diverse reductive dehalogenase-homologous genes in deep subseafloor sedimentary metagenomes.</title>
        <authorList>
            <person name="Kawai M."/>
            <person name="Futagami T."/>
            <person name="Toyoda A."/>
            <person name="Takaki Y."/>
            <person name="Nishi S."/>
            <person name="Hori S."/>
            <person name="Arai W."/>
            <person name="Tsubouchi T."/>
            <person name="Morono Y."/>
            <person name="Uchiyama I."/>
            <person name="Ito T."/>
            <person name="Fujiyama A."/>
            <person name="Inagaki F."/>
            <person name="Takami H."/>
        </authorList>
    </citation>
    <scope>NUCLEOTIDE SEQUENCE</scope>
    <source>
        <strain evidence="6">Expedition CK06-06</strain>
    </source>
</reference>
<keyword evidence="3" id="KW-0378">Hydrolase</keyword>
<dbReference type="Pfam" id="PF00082">
    <property type="entry name" value="Peptidase_S8"/>
    <property type="match status" value="1"/>
</dbReference>
<dbReference type="PROSITE" id="PS51892">
    <property type="entry name" value="SUBTILASE"/>
    <property type="match status" value="1"/>
</dbReference>
<evidence type="ECO:0000256" key="4">
    <source>
        <dbReference type="ARBA" id="ARBA00022825"/>
    </source>
</evidence>
<dbReference type="Gene3D" id="3.40.50.200">
    <property type="entry name" value="Peptidase S8/S53 domain"/>
    <property type="match status" value="1"/>
</dbReference>
<feature type="domain" description="Peptidase S8/S53" evidence="5">
    <location>
        <begin position="9"/>
        <end position="95"/>
    </location>
</feature>
<evidence type="ECO:0000256" key="1">
    <source>
        <dbReference type="ARBA" id="ARBA00011073"/>
    </source>
</evidence>
<name>X1D8X7_9ZZZZ</name>
<dbReference type="EMBL" id="BART01034344">
    <property type="protein sequence ID" value="GAH16687.1"/>
    <property type="molecule type" value="Genomic_DNA"/>
</dbReference>
<dbReference type="InterPro" id="IPR023828">
    <property type="entry name" value="Peptidase_S8_Ser-AS"/>
</dbReference>
<dbReference type="PANTHER" id="PTHR43806:SF11">
    <property type="entry name" value="CEREVISIN-RELATED"/>
    <property type="match status" value="1"/>
</dbReference>
<dbReference type="PANTHER" id="PTHR43806">
    <property type="entry name" value="PEPTIDASE S8"/>
    <property type="match status" value="1"/>
</dbReference>
<dbReference type="SUPFAM" id="SSF52743">
    <property type="entry name" value="Subtilisin-like"/>
    <property type="match status" value="1"/>
</dbReference>